<sequence length="362" mass="41496">MVNPLPLDVWYRILSSFSPAEICRLRQVNRAFYDLTRERQVWVDAYLNTRLPTSDGPISSKSAKELEMELRRTAMLDACYGGSMSPVLRHQINGLPGFDPTRHLFDPPGFHRERYGWMNLVRGRWLVACHARANRITCYDLEASDPSEAPISWGAITGDRIYAATCYACAEEDALLYAYVDGEDAITVLKLQLSPYPITFQRIHRLEWNFHELPDVRQDAFKLFQLVLNESWLFACCLGRNNYIGTLFHLHSQGIYSVPYPEISSAGDVHDLQWYMPFLTSTHLWLFTGSASSRALFPLSTPGRFELFTLPKAESVVDPASPLTLSHSRRFDNWYMIFGAYALSTHSQLSTLSRKLLRRLLN</sequence>
<dbReference type="CDD" id="cd09917">
    <property type="entry name" value="F-box_SF"/>
    <property type="match status" value="1"/>
</dbReference>
<dbReference type="PROSITE" id="PS50181">
    <property type="entry name" value="FBOX"/>
    <property type="match status" value="1"/>
</dbReference>
<dbReference type="OrthoDB" id="3034442at2759"/>
<organism evidence="2 3">
    <name type="scientific">Heliocybe sulcata</name>
    <dbReference type="NCBI Taxonomy" id="5364"/>
    <lineage>
        <taxon>Eukaryota</taxon>
        <taxon>Fungi</taxon>
        <taxon>Dikarya</taxon>
        <taxon>Basidiomycota</taxon>
        <taxon>Agaricomycotina</taxon>
        <taxon>Agaricomycetes</taxon>
        <taxon>Gloeophyllales</taxon>
        <taxon>Gloeophyllaceae</taxon>
        <taxon>Heliocybe</taxon>
    </lineage>
</organism>
<gene>
    <name evidence="2" type="ORF">OE88DRAFT_1264656</name>
</gene>
<dbReference type="InterPro" id="IPR036047">
    <property type="entry name" value="F-box-like_dom_sf"/>
</dbReference>
<keyword evidence="3" id="KW-1185">Reference proteome</keyword>
<dbReference type="Gene3D" id="1.20.1280.50">
    <property type="match status" value="1"/>
</dbReference>
<evidence type="ECO:0000259" key="1">
    <source>
        <dbReference type="PROSITE" id="PS50181"/>
    </source>
</evidence>
<protein>
    <recommendedName>
        <fullName evidence="1">F-box domain-containing protein</fullName>
    </recommendedName>
</protein>
<dbReference type="Proteomes" id="UP000305948">
    <property type="component" value="Unassembled WGS sequence"/>
</dbReference>
<accession>A0A5C3N735</accession>
<evidence type="ECO:0000313" key="3">
    <source>
        <dbReference type="Proteomes" id="UP000305948"/>
    </source>
</evidence>
<dbReference type="AlphaFoldDB" id="A0A5C3N735"/>
<feature type="domain" description="F-box" evidence="1">
    <location>
        <begin position="1"/>
        <end position="45"/>
    </location>
</feature>
<dbReference type="Pfam" id="PF12937">
    <property type="entry name" value="F-box-like"/>
    <property type="match status" value="1"/>
</dbReference>
<dbReference type="InterPro" id="IPR001810">
    <property type="entry name" value="F-box_dom"/>
</dbReference>
<evidence type="ECO:0000313" key="2">
    <source>
        <dbReference type="EMBL" id="TFK53619.1"/>
    </source>
</evidence>
<proteinExistence type="predicted"/>
<reference evidence="2 3" key="1">
    <citation type="journal article" date="2019" name="Nat. Ecol. Evol.">
        <title>Megaphylogeny resolves global patterns of mushroom evolution.</title>
        <authorList>
            <person name="Varga T."/>
            <person name="Krizsan K."/>
            <person name="Foldi C."/>
            <person name="Dima B."/>
            <person name="Sanchez-Garcia M."/>
            <person name="Sanchez-Ramirez S."/>
            <person name="Szollosi G.J."/>
            <person name="Szarkandi J.G."/>
            <person name="Papp V."/>
            <person name="Albert L."/>
            <person name="Andreopoulos W."/>
            <person name="Angelini C."/>
            <person name="Antonin V."/>
            <person name="Barry K.W."/>
            <person name="Bougher N.L."/>
            <person name="Buchanan P."/>
            <person name="Buyck B."/>
            <person name="Bense V."/>
            <person name="Catcheside P."/>
            <person name="Chovatia M."/>
            <person name="Cooper J."/>
            <person name="Damon W."/>
            <person name="Desjardin D."/>
            <person name="Finy P."/>
            <person name="Geml J."/>
            <person name="Haridas S."/>
            <person name="Hughes K."/>
            <person name="Justo A."/>
            <person name="Karasinski D."/>
            <person name="Kautmanova I."/>
            <person name="Kiss B."/>
            <person name="Kocsube S."/>
            <person name="Kotiranta H."/>
            <person name="LaButti K.M."/>
            <person name="Lechner B.E."/>
            <person name="Liimatainen K."/>
            <person name="Lipzen A."/>
            <person name="Lukacs Z."/>
            <person name="Mihaltcheva S."/>
            <person name="Morgado L.N."/>
            <person name="Niskanen T."/>
            <person name="Noordeloos M.E."/>
            <person name="Ohm R.A."/>
            <person name="Ortiz-Santana B."/>
            <person name="Ovrebo C."/>
            <person name="Racz N."/>
            <person name="Riley R."/>
            <person name="Savchenko A."/>
            <person name="Shiryaev A."/>
            <person name="Soop K."/>
            <person name="Spirin V."/>
            <person name="Szebenyi C."/>
            <person name="Tomsovsky M."/>
            <person name="Tulloss R.E."/>
            <person name="Uehling J."/>
            <person name="Grigoriev I.V."/>
            <person name="Vagvolgyi C."/>
            <person name="Papp T."/>
            <person name="Martin F.M."/>
            <person name="Miettinen O."/>
            <person name="Hibbett D.S."/>
            <person name="Nagy L.G."/>
        </authorList>
    </citation>
    <scope>NUCLEOTIDE SEQUENCE [LARGE SCALE GENOMIC DNA]</scope>
    <source>
        <strain evidence="2 3">OMC1185</strain>
    </source>
</reference>
<name>A0A5C3N735_9AGAM</name>
<dbReference type="SUPFAM" id="SSF81383">
    <property type="entry name" value="F-box domain"/>
    <property type="match status" value="1"/>
</dbReference>
<dbReference type="EMBL" id="ML213507">
    <property type="protein sequence ID" value="TFK53619.1"/>
    <property type="molecule type" value="Genomic_DNA"/>
</dbReference>
<dbReference type="SMART" id="SM00256">
    <property type="entry name" value="FBOX"/>
    <property type="match status" value="1"/>
</dbReference>